<dbReference type="EMBL" id="ADKM02000086">
    <property type="protein sequence ID" value="EGC02822.1"/>
    <property type="molecule type" value="Genomic_DNA"/>
</dbReference>
<keyword evidence="3" id="KW-1185">Reference proteome</keyword>
<feature type="transmembrane region" description="Helical" evidence="1">
    <location>
        <begin position="94"/>
        <end position="115"/>
    </location>
</feature>
<protein>
    <submittedName>
        <fullName evidence="2">Conserved domain protein</fullName>
    </submittedName>
</protein>
<comment type="caution">
    <text evidence="2">The sequence shown here is derived from an EMBL/GenBank/DDBJ whole genome shotgun (WGS) entry which is preliminary data.</text>
</comment>
<dbReference type="InterPro" id="IPR024294">
    <property type="entry name" value="DUF3810"/>
</dbReference>
<accession>E9SD79</accession>
<organism evidence="2 3">
    <name type="scientific">Ruminococcus albus 8</name>
    <dbReference type="NCBI Taxonomy" id="246199"/>
    <lineage>
        <taxon>Bacteria</taxon>
        <taxon>Bacillati</taxon>
        <taxon>Bacillota</taxon>
        <taxon>Clostridia</taxon>
        <taxon>Eubacteriales</taxon>
        <taxon>Oscillospiraceae</taxon>
        <taxon>Ruminococcus</taxon>
    </lineage>
</organism>
<proteinExistence type="predicted"/>
<keyword evidence="1" id="KW-0812">Transmembrane</keyword>
<dbReference type="STRING" id="246199.CUS_6095"/>
<name>E9SD79_RUMAL</name>
<reference evidence="2 3" key="1">
    <citation type="submission" date="2011-02" db="EMBL/GenBank/DDBJ databases">
        <authorList>
            <person name="Nelson K.E."/>
            <person name="Sutton G."/>
            <person name="Torralba M."/>
            <person name="Durkin S."/>
            <person name="Harkins D."/>
            <person name="Montgomery R."/>
            <person name="Ziemer C."/>
            <person name="Klaassens E."/>
            <person name="Ocuiv P."/>
            <person name="Morrison M."/>
        </authorList>
    </citation>
    <scope>NUCLEOTIDE SEQUENCE [LARGE SCALE GENOMIC DNA]</scope>
    <source>
        <strain evidence="2 3">8</strain>
    </source>
</reference>
<dbReference type="RefSeq" id="WP_002850225.1">
    <property type="nucleotide sequence ID" value="NZ_ADKM02000086.1"/>
</dbReference>
<evidence type="ECO:0000313" key="2">
    <source>
        <dbReference type="EMBL" id="EGC02822.1"/>
    </source>
</evidence>
<dbReference type="Pfam" id="PF12725">
    <property type="entry name" value="DUF3810"/>
    <property type="match status" value="1"/>
</dbReference>
<evidence type="ECO:0000256" key="1">
    <source>
        <dbReference type="SAM" id="Phobius"/>
    </source>
</evidence>
<keyword evidence="1" id="KW-1133">Transmembrane helix</keyword>
<dbReference type="AlphaFoldDB" id="E9SD79"/>
<gene>
    <name evidence="2" type="ORF">CUS_6095</name>
</gene>
<dbReference type="Proteomes" id="UP000004259">
    <property type="component" value="Unassembled WGS sequence"/>
</dbReference>
<feature type="transmembrane region" description="Helical" evidence="1">
    <location>
        <begin position="60"/>
        <end position="82"/>
    </location>
</feature>
<dbReference type="eggNOG" id="ENOG502Z7T3">
    <property type="taxonomic scope" value="Bacteria"/>
</dbReference>
<keyword evidence="1" id="KW-0472">Membrane</keyword>
<evidence type="ECO:0000313" key="3">
    <source>
        <dbReference type="Proteomes" id="UP000004259"/>
    </source>
</evidence>
<sequence length="371" mass="42747">MKELTAYWKTALLILSLSVLMLCAKFFPKYCDKYTDKFYSRICDGVSKLTGRIPFALGEVLMFVGALAVVLCPIFLILLIFLHKKAKYRKFCAGFHKTVLMTLLCVVLIYMPTWYIPFSGTLLGEGTVARRDNFDNDQVGTLLRYSIEGANSAAEEIEIKEDGTVVFPDDEELHRKTVEAMKSLKDEYSRLAGYYPPVKRAMCSGILDHMGIGGYNYPFTMEPTINKYYDPLYLPFIEAHELAHHKGYYKENEANFLSMVALSESDDPFLRLSGFYQMYWYLIDEYNFPDDPSDEPYISERTEQIIDASTYILNQKYKSEPNAVDDSPQEVQQFISDVSDEGWDIQSEVLKENTYSGCVKLLLEYYYGKLY</sequence>
<dbReference type="OrthoDB" id="1048788at2"/>